<dbReference type="AlphaFoldDB" id="A0A017RYC6"/>
<dbReference type="InterPro" id="IPR014202">
    <property type="entry name" value="Spore_II_R"/>
</dbReference>
<dbReference type="EMBL" id="AZQP01000001">
    <property type="protein sequence ID" value="EYE89788.1"/>
    <property type="molecule type" value="Genomic_DNA"/>
</dbReference>
<dbReference type="STRING" id="1403537.Q428_00395"/>
<keyword evidence="2" id="KW-1185">Reference proteome</keyword>
<accession>A0A017RYC6</accession>
<dbReference type="Proteomes" id="UP000019681">
    <property type="component" value="Unassembled WGS sequence"/>
</dbReference>
<organism evidence="1 2">
    <name type="scientific">Fervidicella metallireducens AeB</name>
    <dbReference type="NCBI Taxonomy" id="1403537"/>
    <lineage>
        <taxon>Bacteria</taxon>
        <taxon>Bacillati</taxon>
        <taxon>Bacillota</taxon>
        <taxon>Clostridia</taxon>
        <taxon>Eubacteriales</taxon>
        <taxon>Clostridiaceae</taxon>
        <taxon>Fervidicella</taxon>
    </lineage>
</organism>
<comment type="caution">
    <text evidence="1">The sequence shown here is derived from an EMBL/GenBank/DDBJ whole genome shotgun (WGS) entry which is preliminary data.</text>
</comment>
<dbReference type="Pfam" id="PF09551">
    <property type="entry name" value="Spore_II_R"/>
    <property type="match status" value="1"/>
</dbReference>
<dbReference type="OrthoDB" id="9793324at2"/>
<protein>
    <submittedName>
        <fullName evidence="1">Peptidase</fullName>
    </submittedName>
</protein>
<reference evidence="1 2" key="1">
    <citation type="journal article" date="2014" name="Genome Announc.">
        <title>Draft Genome Sequence of Fervidicella metallireducens Strain AeBT, an Iron-Reducing Thermoanaerobe from the Great Artesian Basin.</title>
        <authorList>
            <person name="Patel B.K."/>
        </authorList>
    </citation>
    <scope>NUCLEOTIDE SEQUENCE [LARGE SCALE GENOMIC DNA]</scope>
    <source>
        <strain evidence="1 2">AeB</strain>
    </source>
</reference>
<name>A0A017RYC6_9CLOT</name>
<dbReference type="NCBIfam" id="TIGR02837">
    <property type="entry name" value="spore_II_R"/>
    <property type="match status" value="1"/>
</dbReference>
<evidence type="ECO:0000313" key="2">
    <source>
        <dbReference type="Proteomes" id="UP000019681"/>
    </source>
</evidence>
<sequence>MKKLFFSIITILLICGIVFTTNKSTVQDDISHKLIRFHVVANSDLDTDQATKLKVRDEILKKIGPDLAESKSLNESLNILNKNLNEIKSIADDVLKREGKDYTATAAIGRFNFPIKKYGEITLPAGEYTALKVVLGKGEGKNWWCVMFPPLCFIDITKGLTTEKTDIELKKVLDESEIESITAFKQYENQKQLNKTVKASKIQENKAKSSEHMKVELRFKSLEMIKKAYQSLKNIKVEI</sequence>
<dbReference type="RefSeq" id="WP_051514778.1">
    <property type="nucleotide sequence ID" value="NZ_AZQP01000001.1"/>
</dbReference>
<proteinExistence type="predicted"/>
<gene>
    <name evidence="1" type="ORF">Q428_00395</name>
</gene>
<evidence type="ECO:0000313" key="1">
    <source>
        <dbReference type="EMBL" id="EYE89788.1"/>
    </source>
</evidence>